<reference evidence="8" key="2">
    <citation type="submission" date="2020-04" db="EMBL/GenBank/DDBJ databases">
        <authorList>
            <person name="Santos R.A.C."/>
            <person name="Steenwyk J.L."/>
            <person name="Rivero-Menendez O."/>
            <person name="Mead M.E."/>
            <person name="Silva L.P."/>
            <person name="Bastos R.W."/>
            <person name="Alastruey-Izquierdo A."/>
            <person name="Goldman G.H."/>
            <person name="Rokas A."/>
        </authorList>
    </citation>
    <scope>NUCLEOTIDE SEQUENCE</scope>
    <source>
        <strain evidence="8">CNM-CM8927</strain>
    </source>
</reference>
<evidence type="ECO:0000256" key="5">
    <source>
        <dbReference type="ARBA" id="ARBA00023136"/>
    </source>
</evidence>
<feature type="transmembrane region" description="Helical" evidence="6">
    <location>
        <begin position="451"/>
        <end position="474"/>
    </location>
</feature>
<dbReference type="Gene3D" id="1.20.1250.20">
    <property type="entry name" value="MFS general substrate transporter like domains"/>
    <property type="match status" value="1"/>
</dbReference>
<dbReference type="PANTHER" id="PTHR48022">
    <property type="entry name" value="PLASTIDIC GLUCOSE TRANSPORTER 4"/>
    <property type="match status" value="1"/>
</dbReference>
<dbReference type="InterPro" id="IPR005829">
    <property type="entry name" value="Sugar_transporter_CS"/>
</dbReference>
<dbReference type="PROSITE" id="PS00217">
    <property type="entry name" value="SUGAR_TRANSPORT_2"/>
    <property type="match status" value="1"/>
</dbReference>
<dbReference type="PROSITE" id="PS50850">
    <property type="entry name" value="MFS"/>
    <property type="match status" value="1"/>
</dbReference>
<evidence type="ECO:0000313" key="9">
    <source>
        <dbReference type="Proteomes" id="UP000649114"/>
    </source>
</evidence>
<dbReference type="AlphaFoldDB" id="A0AAN5YXP0"/>
<evidence type="ECO:0000259" key="7">
    <source>
        <dbReference type="PROSITE" id="PS50850"/>
    </source>
</evidence>
<protein>
    <recommendedName>
        <fullName evidence="7">Major facilitator superfamily (MFS) profile domain-containing protein</fullName>
    </recommendedName>
</protein>
<feature type="domain" description="Major facilitator superfamily (MFS) profile" evidence="7">
    <location>
        <begin position="68"/>
        <end position="508"/>
    </location>
</feature>
<evidence type="ECO:0000256" key="2">
    <source>
        <dbReference type="ARBA" id="ARBA00010992"/>
    </source>
</evidence>
<dbReference type="InterPro" id="IPR005828">
    <property type="entry name" value="MFS_sugar_transport-like"/>
</dbReference>
<evidence type="ECO:0000256" key="4">
    <source>
        <dbReference type="ARBA" id="ARBA00022989"/>
    </source>
</evidence>
<evidence type="ECO:0000256" key="1">
    <source>
        <dbReference type="ARBA" id="ARBA00004141"/>
    </source>
</evidence>
<feature type="transmembrane region" description="Helical" evidence="6">
    <location>
        <begin position="416"/>
        <end position="439"/>
    </location>
</feature>
<comment type="caution">
    <text evidence="8">The sequence shown here is derived from an EMBL/GenBank/DDBJ whole genome shotgun (WGS) entry which is preliminary data.</text>
</comment>
<dbReference type="Proteomes" id="UP000649114">
    <property type="component" value="Unassembled WGS sequence"/>
</dbReference>
<dbReference type="GO" id="GO:0016020">
    <property type="term" value="C:membrane"/>
    <property type="evidence" value="ECO:0007669"/>
    <property type="project" value="UniProtKB-SubCell"/>
</dbReference>
<feature type="transmembrane region" description="Helical" evidence="6">
    <location>
        <begin position="486"/>
        <end position="504"/>
    </location>
</feature>
<evidence type="ECO:0000313" key="8">
    <source>
        <dbReference type="EMBL" id="KAF4209677.1"/>
    </source>
</evidence>
<accession>A0AAN5YXP0</accession>
<feature type="transmembrane region" description="Helical" evidence="6">
    <location>
        <begin position="141"/>
        <end position="161"/>
    </location>
</feature>
<dbReference type="InterPro" id="IPR020846">
    <property type="entry name" value="MFS_dom"/>
</dbReference>
<name>A0AAN5YXP0_ASPLE</name>
<dbReference type="GO" id="GO:0005351">
    <property type="term" value="F:carbohydrate:proton symporter activity"/>
    <property type="evidence" value="ECO:0007669"/>
    <property type="project" value="TreeGrafter"/>
</dbReference>
<organism evidence="8 9">
    <name type="scientific">Aspergillus lentulus</name>
    <dbReference type="NCBI Taxonomy" id="293939"/>
    <lineage>
        <taxon>Eukaryota</taxon>
        <taxon>Fungi</taxon>
        <taxon>Dikarya</taxon>
        <taxon>Ascomycota</taxon>
        <taxon>Pezizomycotina</taxon>
        <taxon>Eurotiomycetes</taxon>
        <taxon>Eurotiomycetidae</taxon>
        <taxon>Eurotiales</taxon>
        <taxon>Aspergillaceae</taxon>
        <taxon>Aspergillus</taxon>
        <taxon>Aspergillus subgen. Fumigati</taxon>
    </lineage>
</organism>
<keyword evidence="5 6" id="KW-0472">Membrane</keyword>
<feature type="transmembrane region" description="Helical" evidence="6">
    <location>
        <begin position="387"/>
        <end position="404"/>
    </location>
</feature>
<dbReference type="PANTHER" id="PTHR48022:SF2">
    <property type="entry name" value="PLASTIDIC GLUCOSE TRANSPORTER 4"/>
    <property type="match status" value="1"/>
</dbReference>
<keyword evidence="3 6" id="KW-0812">Transmembrane</keyword>
<comment type="similarity">
    <text evidence="2">Belongs to the major facilitator superfamily. Sugar transporter (TC 2.A.1.1) family.</text>
</comment>
<dbReference type="InterPro" id="IPR050360">
    <property type="entry name" value="MFS_Sugar_Transporters"/>
</dbReference>
<evidence type="ECO:0000256" key="6">
    <source>
        <dbReference type="SAM" id="Phobius"/>
    </source>
</evidence>
<dbReference type="EMBL" id="JAAAPU010000002">
    <property type="protein sequence ID" value="KAF4209677.1"/>
    <property type="molecule type" value="Genomic_DNA"/>
</dbReference>
<dbReference type="InterPro" id="IPR036259">
    <property type="entry name" value="MFS_trans_sf"/>
</dbReference>
<reference evidence="8" key="1">
    <citation type="journal article" date="2020" name="bioRxiv">
        <title>Genomic and phenotypic heterogeneity of clinical isolates of the human pathogens Aspergillus fumigatus, Aspergillus lentulus and Aspergillus fumigatiaffinis.</title>
        <authorList>
            <person name="dos Santos R.A.C."/>
            <person name="Steenwyk J.L."/>
            <person name="Rivero-Menendez O."/>
            <person name="Mead M.E."/>
            <person name="Silva L.P."/>
            <person name="Bastos R.W."/>
            <person name="Alastruey-Izquierdo A."/>
            <person name="Goldman G.H."/>
            <person name="Rokas A."/>
        </authorList>
    </citation>
    <scope>NUCLEOTIDE SEQUENCE</scope>
    <source>
        <strain evidence="8">CNM-CM8927</strain>
    </source>
</reference>
<feature type="transmembrane region" description="Helical" evidence="6">
    <location>
        <begin position="167"/>
        <end position="187"/>
    </location>
</feature>
<feature type="transmembrane region" description="Helical" evidence="6">
    <location>
        <begin position="356"/>
        <end position="375"/>
    </location>
</feature>
<evidence type="ECO:0000256" key="3">
    <source>
        <dbReference type="ARBA" id="ARBA00022692"/>
    </source>
</evidence>
<dbReference type="SUPFAM" id="SSF103473">
    <property type="entry name" value="MFS general substrate transporter"/>
    <property type="match status" value="1"/>
</dbReference>
<proteinExistence type="inferred from homology"/>
<sequence>MSTVNSFENSQKTGSAGIIKTQVETVEHSHPAEMNPATGKDAAPLMFSKEDDLTVWQSVRRYRMVGVIAMAAAFSASLDGYQINLNGGIVSNKGFIRQMATAGTTIIAGKYISAWGGIQATGQTIGQILLQYATESLGRKVALYIIWLTFVVSVLIESFAMKWEHWLVAKLFSGMGVGMLQCTMPLYLSEIAPTQLRGFFINAYTFWFVVGQLFASVALNRLSAADPYDFRTPIYTQWAMIGVAGIIFILVPETPWWLVSKGKTQQAEKVLKTCNGSVPGYDIHDQINVMSATVAHERILAERNKEQGMWAVFKGRNLIRFIIAGWPKITQQFIGLSVFNTYATYFFQYAGNKNPFLVTVILSCVQLISMLATATLTDQLGRRPLTVYPYAVTVLSVLCLGIIGCFDYKTTALSSLLIFFACLATFSTTGASAIGYAYAAEIPQQRLRAQTAAWSLALSNMISIMFSFCTPLMINQPPTKWGPKTGFFFAGTGTISVIIAWFILPEVTRRTPGEIDELFEKKVNLRKFKGYVTDARIAADEHRKQQESA</sequence>
<feature type="transmembrane region" description="Helical" evidence="6">
    <location>
        <begin position="238"/>
        <end position="259"/>
    </location>
</feature>
<feature type="transmembrane region" description="Helical" evidence="6">
    <location>
        <begin position="199"/>
        <end position="218"/>
    </location>
</feature>
<dbReference type="Pfam" id="PF00083">
    <property type="entry name" value="Sugar_tr"/>
    <property type="match status" value="1"/>
</dbReference>
<gene>
    <name evidence="8" type="ORF">CNMCM8927_004880</name>
</gene>
<comment type="subcellular location">
    <subcellularLocation>
        <location evidence="1">Membrane</location>
        <topology evidence="1">Multi-pass membrane protein</topology>
    </subcellularLocation>
</comment>
<keyword evidence="4 6" id="KW-1133">Transmembrane helix</keyword>